<evidence type="ECO:0000313" key="9">
    <source>
        <dbReference type="EMBL" id="MFC5461696.1"/>
    </source>
</evidence>
<sequence>MAISAAGMLSGLDVDGLVSSLMSIEQQPLANLRSKQASFNSKLSAFGTLKSAVSTFQTAVKAINGDALRALTPSSTKPDIVGISATKDGGAAAGSYSVEVSRLAQSDKLVSGGVTPGAKFSGAGSMDISIGGKTTTVALTDGTLSGLSAAINRANAGVTATILNDGTSDRLVITGNQTGSANQVSIAASGSLANFGTAPAAAPVPAPVPEPTPEPDPLNPTEPAPEPTEPVDPVPAPAPTPAPGMTRLQAAQNAEMKIDGIPVSKASNTVTDAIKGVTLNLAQTNVGSPVTVSLAKDNGSISKAITGFVDAYNTLATAVNKQTAYNPNTKTGAVLNGDASARSILMGIRAELGKAATEVGGLKTLSDIGIAFQRDGTLKLEKPAKLEAALTSNFDSVSSLFSSNSGFATRLTKVTDEMLSTRGVFKTRTDGLNATLESLETSQERMELQLMQTEKRYRAQFTSLDTMMVNMQSMSSYMSQQLAALAANSGY</sequence>
<dbReference type="EMBL" id="JBHSMU010000015">
    <property type="protein sequence ID" value="MFC5461696.1"/>
    <property type="molecule type" value="Genomic_DNA"/>
</dbReference>
<feature type="domain" description="Flagellar hook-associated protein 2 N-terminal" evidence="7">
    <location>
        <begin position="10"/>
        <end position="107"/>
    </location>
</feature>
<keyword evidence="10" id="KW-1185">Reference proteome</keyword>
<organism evidence="9 10">
    <name type="scientific">Massilia niabensis</name>
    <dbReference type="NCBI Taxonomy" id="544910"/>
    <lineage>
        <taxon>Bacteria</taxon>
        <taxon>Pseudomonadati</taxon>
        <taxon>Pseudomonadota</taxon>
        <taxon>Betaproteobacteria</taxon>
        <taxon>Burkholderiales</taxon>
        <taxon>Oxalobacteraceae</taxon>
        <taxon>Telluria group</taxon>
        <taxon>Massilia</taxon>
    </lineage>
</organism>
<dbReference type="InterPro" id="IPR010809">
    <property type="entry name" value="FliD_C"/>
</dbReference>
<evidence type="ECO:0000256" key="2">
    <source>
        <dbReference type="ARBA" id="ARBA00011255"/>
    </source>
</evidence>
<gene>
    <name evidence="9" type="primary">fliD</name>
    <name evidence="9" type="ORF">ACFPN5_17945</name>
</gene>
<proteinExistence type="inferred from homology"/>
<comment type="subcellular location">
    <subcellularLocation>
        <location evidence="5">Secreted</location>
    </subcellularLocation>
    <subcellularLocation>
        <location evidence="5">Bacterial flagellum</location>
    </subcellularLocation>
</comment>
<dbReference type="InterPro" id="IPR040026">
    <property type="entry name" value="FliD"/>
</dbReference>
<keyword evidence="9" id="KW-0966">Cell projection</keyword>
<comment type="caution">
    <text evidence="9">The sequence shown here is derived from an EMBL/GenBank/DDBJ whole genome shotgun (WGS) entry which is preliminary data.</text>
</comment>
<dbReference type="Pfam" id="PF02465">
    <property type="entry name" value="FliD_N"/>
    <property type="match status" value="1"/>
</dbReference>
<comment type="subunit">
    <text evidence="2 5">Homopentamer.</text>
</comment>
<evidence type="ECO:0000256" key="3">
    <source>
        <dbReference type="ARBA" id="ARBA00023054"/>
    </source>
</evidence>
<feature type="domain" description="Flagellar hook-associated protein 2 C-terminal" evidence="8">
    <location>
        <begin position="251"/>
        <end position="473"/>
    </location>
</feature>
<feature type="compositionally biased region" description="Pro residues" evidence="6">
    <location>
        <begin position="202"/>
        <end position="240"/>
    </location>
</feature>
<feature type="region of interest" description="Disordered" evidence="6">
    <location>
        <begin position="201"/>
        <end position="240"/>
    </location>
</feature>
<dbReference type="InterPro" id="IPR003481">
    <property type="entry name" value="FliD_N"/>
</dbReference>
<evidence type="ECO:0000259" key="7">
    <source>
        <dbReference type="Pfam" id="PF02465"/>
    </source>
</evidence>
<evidence type="ECO:0000256" key="1">
    <source>
        <dbReference type="ARBA" id="ARBA00009764"/>
    </source>
</evidence>
<keyword evidence="3" id="KW-0175">Coiled coil</keyword>
<dbReference type="PANTHER" id="PTHR30288">
    <property type="entry name" value="FLAGELLAR CAP/ASSEMBLY PROTEIN FLID"/>
    <property type="match status" value="1"/>
</dbReference>
<evidence type="ECO:0000259" key="8">
    <source>
        <dbReference type="Pfam" id="PF07195"/>
    </source>
</evidence>
<dbReference type="Proteomes" id="UP001596050">
    <property type="component" value="Unassembled WGS sequence"/>
</dbReference>
<accession>A0ABW0L8L5</accession>
<comment type="similarity">
    <text evidence="1 5">Belongs to the FliD family.</text>
</comment>
<reference evidence="10" key="1">
    <citation type="journal article" date="2019" name="Int. J. Syst. Evol. Microbiol.">
        <title>The Global Catalogue of Microorganisms (GCM) 10K type strain sequencing project: providing services to taxonomists for standard genome sequencing and annotation.</title>
        <authorList>
            <consortium name="The Broad Institute Genomics Platform"/>
            <consortium name="The Broad Institute Genome Sequencing Center for Infectious Disease"/>
            <person name="Wu L."/>
            <person name="Ma J."/>
        </authorList>
    </citation>
    <scope>NUCLEOTIDE SEQUENCE [LARGE SCALE GENOMIC DNA]</scope>
    <source>
        <strain evidence="10">KACC 12649</strain>
    </source>
</reference>
<evidence type="ECO:0000313" key="10">
    <source>
        <dbReference type="Proteomes" id="UP001596050"/>
    </source>
</evidence>
<dbReference type="RefSeq" id="WP_379785146.1">
    <property type="nucleotide sequence ID" value="NZ_JBHSMU010000015.1"/>
</dbReference>
<keyword evidence="9" id="KW-0969">Cilium</keyword>
<evidence type="ECO:0000256" key="6">
    <source>
        <dbReference type="SAM" id="MobiDB-lite"/>
    </source>
</evidence>
<protein>
    <recommendedName>
        <fullName evidence="5">Flagellar hook-associated protein 2</fullName>
        <shortName evidence="5">HAP2</shortName>
    </recommendedName>
    <alternativeName>
        <fullName evidence="5">Flagellar cap protein</fullName>
    </alternativeName>
</protein>
<evidence type="ECO:0000256" key="5">
    <source>
        <dbReference type="RuleBase" id="RU362066"/>
    </source>
</evidence>
<keyword evidence="4 5" id="KW-0975">Bacterial flagellum</keyword>
<keyword evidence="9" id="KW-0282">Flagellum</keyword>
<name>A0ABW0L8L5_9BURK</name>
<dbReference type="PANTHER" id="PTHR30288:SF0">
    <property type="entry name" value="FLAGELLAR HOOK-ASSOCIATED PROTEIN 2"/>
    <property type="match status" value="1"/>
</dbReference>
<dbReference type="Pfam" id="PF07195">
    <property type="entry name" value="FliD_C"/>
    <property type="match status" value="1"/>
</dbReference>
<keyword evidence="5" id="KW-0964">Secreted</keyword>
<evidence type="ECO:0000256" key="4">
    <source>
        <dbReference type="ARBA" id="ARBA00023143"/>
    </source>
</evidence>
<comment type="function">
    <text evidence="5">Required for morphogenesis and for the elongation of the flagellar filament by facilitating polymerization of the flagellin monomers at the tip of growing filament. Forms a capping structure, which prevents flagellin subunits (transported through the central channel of the flagellum) from leaking out without polymerization at the distal end.</text>
</comment>